<feature type="compositionally biased region" description="Pro residues" evidence="1">
    <location>
        <begin position="191"/>
        <end position="225"/>
    </location>
</feature>
<dbReference type="RefSeq" id="WP_091099990.1">
    <property type="nucleotide sequence ID" value="NZ_FMHZ01000002.1"/>
</dbReference>
<reference evidence="3" key="1">
    <citation type="submission" date="2016-06" db="EMBL/GenBank/DDBJ databases">
        <authorList>
            <person name="Varghese N."/>
            <person name="Submissions Spin"/>
        </authorList>
    </citation>
    <scope>NUCLEOTIDE SEQUENCE [LARGE SCALE GENOMIC DNA]</scope>
    <source>
        <strain evidence="3">DSM 43903</strain>
    </source>
</reference>
<dbReference type="STRING" id="47855.GA0070606_3091"/>
<dbReference type="PROSITE" id="PS51318">
    <property type="entry name" value="TAT"/>
    <property type="match status" value="1"/>
</dbReference>
<organism evidence="2 3">
    <name type="scientific">Micromonospora citrea</name>
    <dbReference type="NCBI Taxonomy" id="47855"/>
    <lineage>
        <taxon>Bacteria</taxon>
        <taxon>Bacillati</taxon>
        <taxon>Actinomycetota</taxon>
        <taxon>Actinomycetes</taxon>
        <taxon>Micromonosporales</taxon>
        <taxon>Micromonosporaceae</taxon>
        <taxon>Micromonospora</taxon>
    </lineage>
</organism>
<evidence type="ECO:0000313" key="3">
    <source>
        <dbReference type="Proteomes" id="UP000199001"/>
    </source>
</evidence>
<protein>
    <submittedName>
        <fullName evidence="2">Uncharacterized protein</fullName>
    </submittedName>
</protein>
<name>A0A1C6UZD9_9ACTN</name>
<dbReference type="EMBL" id="FMHZ01000002">
    <property type="protein sequence ID" value="SCL59381.1"/>
    <property type="molecule type" value="Genomic_DNA"/>
</dbReference>
<dbReference type="AlphaFoldDB" id="A0A1C6UZD9"/>
<feature type="region of interest" description="Disordered" evidence="1">
    <location>
        <begin position="188"/>
        <end position="225"/>
    </location>
</feature>
<dbReference type="OrthoDB" id="3406178at2"/>
<evidence type="ECO:0000313" key="2">
    <source>
        <dbReference type="EMBL" id="SCL59381.1"/>
    </source>
</evidence>
<keyword evidence="3" id="KW-1185">Reference proteome</keyword>
<proteinExistence type="predicted"/>
<gene>
    <name evidence="2" type="ORF">GA0070606_3091</name>
</gene>
<accession>A0A1C6UZD9</accession>
<evidence type="ECO:0000256" key="1">
    <source>
        <dbReference type="SAM" id="MobiDB-lite"/>
    </source>
</evidence>
<dbReference type="InterPro" id="IPR006311">
    <property type="entry name" value="TAT_signal"/>
</dbReference>
<dbReference type="Proteomes" id="UP000199001">
    <property type="component" value="Unassembled WGS sequence"/>
</dbReference>
<sequence>MSQPDQSPSRRPAVVTLAVAVLILMAVAALAHAAAGAVTLGGTVARFRDAAQGTSASPDEIDGVVTLLRVSTVLTAVVSLLAGLLLAGLALGLRARRDGARTATWVVSGLGLLLGCCAAAVLVGQRTSPLRLGEDDRSTAELLGLVDDAYPSWWIPLGAGLSVGQVLGYLVVATLLALPAANAWFRRRPAAPAPQQPPTPPAPQPAPHPGHQPTGAPPAPPYPPR</sequence>